<dbReference type="InterPro" id="IPR028081">
    <property type="entry name" value="Leu-bd"/>
</dbReference>
<dbReference type="PANTHER" id="PTHR30483:SF38">
    <property type="entry name" value="BLR7848 PROTEIN"/>
    <property type="match status" value="1"/>
</dbReference>
<dbReference type="SUPFAM" id="SSF53822">
    <property type="entry name" value="Periplasmic binding protein-like I"/>
    <property type="match status" value="1"/>
</dbReference>
<keyword evidence="6" id="KW-1185">Reference proteome</keyword>
<feature type="chain" id="PRO_5045039102" evidence="3">
    <location>
        <begin position="22"/>
        <end position="402"/>
    </location>
</feature>
<feature type="signal peptide" evidence="3">
    <location>
        <begin position="1"/>
        <end position="21"/>
    </location>
</feature>
<evidence type="ECO:0000259" key="4">
    <source>
        <dbReference type="Pfam" id="PF13458"/>
    </source>
</evidence>
<evidence type="ECO:0000313" key="5">
    <source>
        <dbReference type="EMBL" id="GAA5178230.1"/>
    </source>
</evidence>
<gene>
    <name evidence="5" type="ORF">GCM10023322_04820</name>
</gene>
<evidence type="ECO:0000256" key="1">
    <source>
        <dbReference type="ARBA" id="ARBA00010062"/>
    </source>
</evidence>
<accession>A0ABP9RI71</accession>
<reference evidence="6" key="1">
    <citation type="journal article" date="2019" name="Int. J. Syst. Evol. Microbiol.">
        <title>The Global Catalogue of Microorganisms (GCM) 10K type strain sequencing project: providing services to taxonomists for standard genome sequencing and annotation.</title>
        <authorList>
            <consortium name="The Broad Institute Genomics Platform"/>
            <consortium name="The Broad Institute Genome Sequencing Center for Infectious Disease"/>
            <person name="Wu L."/>
            <person name="Ma J."/>
        </authorList>
    </citation>
    <scope>NUCLEOTIDE SEQUENCE [LARGE SCALE GENOMIC DNA]</scope>
    <source>
        <strain evidence="6">JCM 18304</strain>
    </source>
</reference>
<evidence type="ECO:0000313" key="6">
    <source>
        <dbReference type="Proteomes" id="UP001501570"/>
    </source>
</evidence>
<feature type="domain" description="Leucine-binding protein" evidence="4">
    <location>
        <begin position="34"/>
        <end position="390"/>
    </location>
</feature>
<protein>
    <submittedName>
        <fullName evidence="5">ABC transporter substrate-binding protein</fullName>
    </submittedName>
</protein>
<proteinExistence type="inferred from homology"/>
<sequence>MKSNRVSVLATAAMLSLGLTACGVIGSQADDSPVIIGADLELSGANAAVGKVYQDALELEVSQINANGGADGHPLQLVIKDNHTQPQTAVTDIASLTADPNLAAVVTGSCSACLAAVAQTLQDKKVPTISLAAADLTSLTAAAAAGAGSGGYLFKINPNAEDDAVMLAGQLQSDPSTPAHDYAVLTTDDAYGNTLASDLESQATKSNATETAKEQVAAGASDSRLRQAVQEAVDESPDALVIALLPDQATAAVAVAREERFSGAMYFDAIGAGDLFFNSDQTRNQMSGVSMVAPQDMVIDDVIATSPAETAAKEWFDAYTSKYGAFSAYSLYAADAIQLVANAIGTAHSTQRDQLRDAFENTQMEGFAGPLRFTPDSHSGLSPQALANVTVTDDGRWHLTAS</sequence>
<comment type="caution">
    <text evidence="5">The sequence shown here is derived from an EMBL/GenBank/DDBJ whole genome shotgun (WGS) entry which is preliminary data.</text>
</comment>
<dbReference type="RefSeq" id="WP_345625560.1">
    <property type="nucleotide sequence ID" value="NZ_BAABJQ010000001.1"/>
</dbReference>
<dbReference type="Proteomes" id="UP001501570">
    <property type="component" value="Unassembled WGS sequence"/>
</dbReference>
<dbReference type="Pfam" id="PF13458">
    <property type="entry name" value="Peripla_BP_6"/>
    <property type="match status" value="1"/>
</dbReference>
<dbReference type="PANTHER" id="PTHR30483">
    <property type="entry name" value="LEUCINE-SPECIFIC-BINDING PROTEIN"/>
    <property type="match status" value="1"/>
</dbReference>
<dbReference type="PROSITE" id="PS51257">
    <property type="entry name" value="PROKAR_LIPOPROTEIN"/>
    <property type="match status" value="1"/>
</dbReference>
<evidence type="ECO:0000256" key="3">
    <source>
        <dbReference type="SAM" id="SignalP"/>
    </source>
</evidence>
<organism evidence="5 6">
    <name type="scientific">Rugosimonospora acidiphila</name>
    <dbReference type="NCBI Taxonomy" id="556531"/>
    <lineage>
        <taxon>Bacteria</taxon>
        <taxon>Bacillati</taxon>
        <taxon>Actinomycetota</taxon>
        <taxon>Actinomycetes</taxon>
        <taxon>Micromonosporales</taxon>
        <taxon>Micromonosporaceae</taxon>
        <taxon>Rugosimonospora</taxon>
    </lineage>
</organism>
<dbReference type="Gene3D" id="3.40.50.2300">
    <property type="match status" value="2"/>
</dbReference>
<dbReference type="InterPro" id="IPR028082">
    <property type="entry name" value="Peripla_BP_I"/>
</dbReference>
<dbReference type="EMBL" id="BAABJQ010000001">
    <property type="protein sequence ID" value="GAA5178230.1"/>
    <property type="molecule type" value="Genomic_DNA"/>
</dbReference>
<comment type="similarity">
    <text evidence="1">Belongs to the leucine-binding protein family.</text>
</comment>
<dbReference type="InterPro" id="IPR051010">
    <property type="entry name" value="BCAA_transport"/>
</dbReference>
<evidence type="ECO:0000256" key="2">
    <source>
        <dbReference type="ARBA" id="ARBA00022729"/>
    </source>
</evidence>
<name>A0ABP9RI71_9ACTN</name>
<keyword evidence="2 3" id="KW-0732">Signal</keyword>